<reference evidence="4 5" key="1">
    <citation type="journal article" date="2016" name="Front. Microbiol.">
        <title>Microevolution Analysis of Bacillus coahuilensis Unveils Differences in Phosphorus Acquisition Strategies and Their Regulation.</title>
        <authorList>
            <person name="Gomez-Lunar Z."/>
            <person name="Hernandez-Gonzalez I."/>
            <person name="Rodriguez-Torres M.D."/>
            <person name="Souza V."/>
            <person name="Olmedo-Alvarez G."/>
        </authorList>
    </citation>
    <scope>NUCLEOTIDE SEQUENCE [LARGE SCALE GENOMIC DNA]</scope>
    <source>
        <strain evidence="5">p1.1.43</strain>
    </source>
</reference>
<feature type="compositionally biased region" description="Acidic residues" evidence="2">
    <location>
        <begin position="397"/>
        <end position="412"/>
    </location>
</feature>
<dbReference type="InterPro" id="IPR018778">
    <property type="entry name" value="T7SS_EssB"/>
</dbReference>
<gene>
    <name evidence="4" type="ORF">Q75_00570</name>
</gene>
<protein>
    <recommendedName>
        <fullName evidence="6">Type VII secretion protein EssB</fullName>
    </recommendedName>
</protein>
<sequence>MAQKGESYLQERLEAVIHREENQVTLIFQKEKVKLDEVAEIEFIQHLTRAIQRKVSMENDELRITSTVPRSFSFFAQLKASQKERLIAAFHLVQKVQQHSLSRLQLIVCPENVAFDQGFTPHFIHYGVKESIPPYEKDSERLLKETKATVAAIIDPKSSFMEYFKFHETLKMSNKSKAILGAKSLEEIGELLNAFINETTASDLSYRKVSKKSWKWNRYLLVGVTVFLIPALLYSMYSLFFLHPKHDRIVSAQESFLENKYSDVVTDLNAYEIGELPKVSQYQLALSYIVTESLTEEQKENVRNTISLQSDPLYYEYWIYIGRGQAQEALETARFLEDRDLILFGLLKYREQVKADSNLSSEERQQELSEIEREIKEYEEELKALEEEQSTAPSSSEETEQVENTEEPEATEPDSSNVEDTKQEN</sequence>
<evidence type="ECO:0000256" key="1">
    <source>
        <dbReference type="ARBA" id="ARBA00010163"/>
    </source>
</evidence>
<feature type="region of interest" description="Disordered" evidence="2">
    <location>
        <begin position="355"/>
        <end position="425"/>
    </location>
</feature>
<dbReference type="InterPro" id="IPR042565">
    <property type="entry name" value="T7SS_EssB_C"/>
</dbReference>
<dbReference type="Gene3D" id="1.25.40.680">
    <property type="entry name" value="Type VII secretion system EssB, C-terminal-like domain"/>
    <property type="match status" value="1"/>
</dbReference>
<accession>A0A147KCR2</accession>
<proteinExistence type="inferred from homology"/>
<keyword evidence="3" id="KW-0472">Membrane</keyword>
<evidence type="ECO:0000256" key="2">
    <source>
        <dbReference type="SAM" id="MobiDB-lite"/>
    </source>
</evidence>
<dbReference type="Pfam" id="PF10140">
    <property type="entry name" value="YukC"/>
    <property type="match status" value="1"/>
</dbReference>
<dbReference type="AlphaFoldDB" id="A0A147KCR2"/>
<dbReference type="EMBL" id="LDYG01000001">
    <property type="protein sequence ID" value="KUP09450.1"/>
    <property type="molecule type" value="Genomic_DNA"/>
</dbReference>
<comment type="caution">
    <text evidence="4">The sequence shown here is derived from an EMBL/GenBank/DDBJ whole genome shotgun (WGS) entry which is preliminary data.</text>
</comment>
<keyword evidence="3" id="KW-0812">Transmembrane</keyword>
<dbReference type="PATRIC" id="fig|1150625.3.peg.118"/>
<dbReference type="OrthoDB" id="4975281at2"/>
<organism evidence="4 5">
    <name type="scientific">Bacillus coahuilensis p1.1.43</name>
    <dbReference type="NCBI Taxonomy" id="1150625"/>
    <lineage>
        <taxon>Bacteria</taxon>
        <taxon>Bacillati</taxon>
        <taxon>Bacillota</taxon>
        <taxon>Bacilli</taxon>
        <taxon>Bacillales</taxon>
        <taxon>Bacillaceae</taxon>
        <taxon>Bacillus</taxon>
    </lineage>
</organism>
<dbReference type="RefSeq" id="WP_059349978.1">
    <property type="nucleotide sequence ID" value="NZ_LDYG01000001.1"/>
</dbReference>
<name>A0A147KCR2_9BACI</name>
<dbReference type="STRING" id="1150625.Q75_00570"/>
<dbReference type="NCBIfam" id="TIGR03926">
    <property type="entry name" value="T7_EssB"/>
    <property type="match status" value="1"/>
</dbReference>
<feature type="compositionally biased region" description="Basic and acidic residues" evidence="2">
    <location>
        <begin position="361"/>
        <end position="386"/>
    </location>
</feature>
<evidence type="ECO:0000313" key="4">
    <source>
        <dbReference type="EMBL" id="KUP09450.1"/>
    </source>
</evidence>
<dbReference type="Gene3D" id="1.10.510.10">
    <property type="entry name" value="Transferase(Phosphotransferase) domain 1"/>
    <property type="match status" value="1"/>
</dbReference>
<keyword evidence="5" id="KW-1185">Reference proteome</keyword>
<dbReference type="Proteomes" id="UP000074108">
    <property type="component" value="Unassembled WGS sequence"/>
</dbReference>
<comment type="similarity">
    <text evidence="1">Belongs to the EssB family.</text>
</comment>
<feature type="transmembrane region" description="Helical" evidence="3">
    <location>
        <begin position="219"/>
        <end position="242"/>
    </location>
</feature>
<evidence type="ECO:0000256" key="3">
    <source>
        <dbReference type="SAM" id="Phobius"/>
    </source>
</evidence>
<evidence type="ECO:0008006" key="6">
    <source>
        <dbReference type="Google" id="ProtNLM"/>
    </source>
</evidence>
<evidence type="ECO:0000313" key="5">
    <source>
        <dbReference type="Proteomes" id="UP000074108"/>
    </source>
</evidence>
<keyword evidence="3" id="KW-1133">Transmembrane helix</keyword>